<protein>
    <submittedName>
        <fullName evidence="2">Uncharacterized protein</fullName>
    </submittedName>
</protein>
<feature type="compositionally biased region" description="Acidic residues" evidence="1">
    <location>
        <begin position="40"/>
        <end position="53"/>
    </location>
</feature>
<proteinExistence type="predicted"/>
<sequence length="387" mass="42877">MPPKRVRSTVTTGSTAKKQQKHFPSDYALANFIDDEAEEANEFVEAGEDDEGNESDHSTFSMLERAQREREAAATTEVDVPVEPADVIEPAVTVDESTEDVAPGVEPDVNLPEAVLPAPVANQNLPVVAEPSKVPDSDKSVNPPKTIKWVEGRPRLNQRIDKIMAYSNDHELTYSITNVPADARIFSSDDTVRDRVHMLGRPLMNRPSTLAPITIWIVGRLTRVFLRDNNGGLPKSVSVNIRPLDPRALHAASTLLRRHTTDTSAVDRYDDVRVSRWMTVKPPREISERIDGFDAIWDAKKTLVSPRDKMLPLFATDVKKGDLALVEANLARYRVVDKGAAKDATSKSKKKADNWAAYFALKSICVLDDTPLAADPDAEAPVRNWEL</sequence>
<organism evidence="2 3">
    <name type="scientific">Auricularia subglabra (strain TFB-10046 / SS5)</name>
    <name type="common">White-rot fungus</name>
    <name type="synonym">Auricularia delicata (strain TFB10046)</name>
    <dbReference type="NCBI Taxonomy" id="717982"/>
    <lineage>
        <taxon>Eukaryota</taxon>
        <taxon>Fungi</taxon>
        <taxon>Dikarya</taxon>
        <taxon>Basidiomycota</taxon>
        <taxon>Agaricomycotina</taxon>
        <taxon>Agaricomycetes</taxon>
        <taxon>Auriculariales</taxon>
        <taxon>Auriculariaceae</taxon>
        <taxon>Auricularia</taxon>
    </lineage>
</organism>
<feature type="region of interest" description="Disordered" evidence="1">
    <location>
        <begin position="1"/>
        <end position="21"/>
    </location>
</feature>
<evidence type="ECO:0000256" key="1">
    <source>
        <dbReference type="SAM" id="MobiDB-lite"/>
    </source>
</evidence>
<evidence type="ECO:0000313" key="2">
    <source>
        <dbReference type="EMBL" id="EJD33845.1"/>
    </source>
</evidence>
<dbReference type="AlphaFoldDB" id="J0WN98"/>
<feature type="compositionally biased region" description="Polar residues" evidence="1">
    <location>
        <begin position="8"/>
        <end position="17"/>
    </location>
</feature>
<dbReference type="InParanoid" id="J0WN98"/>
<evidence type="ECO:0000313" key="3">
    <source>
        <dbReference type="Proteomes" id="UP000006514"/>
    </source>
</evidence>
<reference evidence="3" key="1">
    <citation type="journal article" date="2012" name="Science">
        <title>The Paleozoic origin of enzymatic lignin decomposition reconstructed from 31 fungal genomes.</title>
        <authorList>
            <person name="Floudas D."/>
            <person name="Binder M."/>
            <person name="Riley R."/>
            <person name="Barry K."/>
            <person name="Blanchette R.A."/>
            <person name="Henrissat B."/>
            <person name="Martinez A.T."/>
            <person name="Otillar R."/>
            <person name="Spatafora J.W."/>
            <person name="Yadav J.S."/>
            <person name="Aerts A."/>
            <person name="Benoit I."/>
            <person name="Boyd A."/>
            <person name="Carlson A."/>
            <person name="Copeland A."/>
            <person name="Coutinho P.M."/>
            <person name="de Vries R.P."/>
            <person name="Ferreira P."/>
            <person name="Findley K."/>
            <person name="Foster B."/>
            <person name="Gaskell J."/>
            <person name="Glotzer D."/>
            <person name="Gorecki P."/>
            <person name="Heitman J."/>
            <person name="Hesse C."/>
            <person name="Hori C."/>
            <person name="Igarashi K."/>
            <person name="Jurgens J.A."/>
            <person name="Kallen N."/>
            <person name="Kersten P."/>
            <person name="Kohler A."/>
            <person name="Kuees U."/>
            <person name="Kumar T.K.A."/>
            <person name="Kuo A."/>
            <person name="LaButti K."/>
            <person name="Larrondo L.F."/>
            <person name="Lindquist E."/>
            <person name="Ling A."/>
            <person name="Lombard V."/>
            <person name="Lucas S."/>
            <person name="Lundell T."/>
            <person name="Martin R."/>
            <person name="McLaughlin D.J."/>
            <person name="Morgenstern I."/>
            <person name="Morin E."/>
            <person name="Murat C."/>
            <person name="Nagy L.G."/>
            <person name="Nolan M."/>
            <person name="Ohm R.A."/>
            <person name="Patyshakuliyeva A."/>
            <person name="Rokas A."/>
            <person name="Ruiz-Duenas F.J."/>
            <person name="Sabat G."/>
            <person name="Salamov A."/>
            <person name="Samejima M."/>
            <person name="Schmutz J."/>
            <person name="Slot J.C."/>
            <person name="St John F."/>
            <person name="Stenlid J."/>
            <person name="Sun H."/>
            <person name="Sun S."/>
            <person name="Syed K."/>
            <person name="Tsang A."/>
            <person name="Wiebenga A."/>
            <person name="Young D."/>
            <person name="Pisabarro A."/>
            <person name="Eastwood D.C."/>
            <person name="Martin F."/>
            <person name="Cullen D."/>
            <person name="Grigoriev I.V."/>
            <person name="Hibbett D.S."/>
        </authorList>
    </citation>
    <scope>NUCLEOTIDE SEQUENCE [LARGE SCALE GENOMIC DNA]</scope>
    <source>
        <strain evidence="3">TFB10046</strain>
    </source>
</reference>
<dbReference type="OrthoDB" id="3066210at2759"/>
<name>J0WN98_AURST</name>
<accession>J0WN98</accession>
<feature type="region of interest" description="Disordered" evidence="1">
    <location>
        <begin position="40"/>
        <end position="59"/>
    </location>
</feature>
<dbReference type="EMBL" id="JH688069">
    <property type="protein sequence ID" value="EJD33845.1"/>
    <property type="molecule type" value="Genomic_DNA"/>
</dbReference>
<gene>
    <name evidence="2" type="ORF">AURDEDRAFT_177090</name>
</gene>
<dbReference type="KEGG" id="adl:AURDEDRAFT_177090"/>
<keyword evidence="3" id="KW-1185">Reference proteome</keyword>
<dbReference type="Proteomes" id="UP000006514">
    <property type="component" value="Unassembled WGS sequence"/>
</dbReference>